<gene>
    <name evidence="1" type="ORF">LCGC14_1446990</name>
</gene>
<dbReference type="EMBL" id="LAZR01009926">
    <property type="protein sequence ID" value="KKM69818.1"/>
    <property type="molecule type" value="Genomic_DNA"/>
</dbReference>
<proteinExistence type="predicted"/>
<comment type="caution">
    <text evidence="1">The sequence shown here is derived from an EMBL/GenBank/DDBJ whole genome shotgun (WGS) entry which is preliminary data.</text>
</comment>
<organism evidence="1">
    <name type="scientific">marine sediment metagenome</name>
    <dbReference type="NCBI Taxonomy" id="412755"/>
    <lineage>
        <taxon>unclassified sequences</taxon>
        <taxon>metagenomes</taxon>
        <taxon>ecological metagenomes</taxon>
    </lineage>
</organism>
<sequence>MDQWFLDQARQGNVYHSHNTTAGAVTVISATCTGLVLENPINSRKNLVVARMSFTGSTLDAIGEMGIAISREVEALLSSTTTAAVIHNGRLSGSNANNGVGRSYSIATLASPPVWLRPLASLRQSGGTEADNATPSLSVDFDGTAIVTPGTYICFSTLTRARTGLCSMTWAEIDE</sequence>
<protein>
    <submittedName>
        <fullName evidence="1">Uncharacterized protein</fullName>
    </submittedName>
</protein>
<name>A0A0F9JJQ6_9ZZZZ</name>
<evidence type="ECO:0000313" key="1">
    <source>
        <dbReference type="EMBL" id="KKM69818.1"/>
    </source>
</evidence>
<reference evidence="1" key="1">
    <citation type="journal article" date="2015" name="Nature">
        <title>Complex archaea that bridge the gap between prokaryotes and eukaryotes.</title>
        <authorList>
            <person name="Spang A."/>
            <person name="Saw J.H."/>
            <person name="Jorgensen S.L."/>
            <person name="Zaremba-Niedzwiedzka K."/>
            <person name="Martijn J."/>
            <person name="Lind A.E."/>
            <person name="van Eijk R."/>
            <person name="Schleper C."/>
            <person name="Guy L."/>
            <person name="Ettema T.J."/>
        </authorList>
    </citation>
    <scope>NUCLEOTIDE SEQUENCE</scope>
</reference>
<accession>A0A0F9JJQ6</accession>
<dbReference type="AlphaFoldDB" id="A0A0F9JJQ6"/>